<name>A0A6J7SNC7_9ZZZZ</name>
<dbReference type="AlphaFoldDB" id="A0A6J7SNC7"/>
<feature type="transmembrane region" description="Helical" evidence="1">
    <location>
        <begin position="49"/>
        <end position="70"/>
    </location>
</feature>
<dbReference type="EMBL" id="CAFBPZ010000158">
    <property type="protein sequence ID" value="CAB5042785.1"/>
    <property type="molecule type" value="Genomic_DNA"/>
</dbReference>
<accession>A0A6J7SNC7</accession>
<dbReference type="CDD" id="cd00118">
    <property type="entry name" value="LysM"/>
    <property type="match status" value="1"/>
</dbReference>
<evidence type="ECO:0000313" key="3">
    <source>
        <dbReference type="EMBL" id="CAB5042785.1"/>
    </source>
</evidence>
<feature type="domain" description="LysM" evidence="2">
    <location>
        <begin position="82"/>
        <end position="131"/>
    </location>
</feature>
<sequence>MAIALPLAPASRPMSRAPRLAGQSHRSVAVKAAATSTKQSLRLTKRGRLVVLVFAVVALFAALIVFGSFANATATNAGPATAVVVVQQGESLWSIAQSIAPNADLRATVNDIKDLNGLNDSVVSAGQSIVVPVIG</sequence>
<protein>
    <submittedName>
        <fullName evidence="3">Unannotated protein</fullName>
    </submittedName>
</protein>
<keyword evidence="1" id="KW-1133">Transmembrane helix</keyword>
<dbReference type="InterPro" id="IPR036779">
    <property type="entry name" value="LysM_dom_sf"/>
</dbReference>
<evidence type="ECO:0000259" key="2">
    <source>
        <dbReference type="PROSITE" id="PS51782"/>
    </source>
</evidence>
<evidence type="ECO:0000256" key="1">
    <source>
        <dbReference type="SAM" id="Phobius"/>
    </source>
</evidence>
<dbReference type="SMART" id="SM00257">
    <property type="entry name" value="LysM"/>
    <property type="match status" value="1"/>
</dbReference>
<dbReference type="Gene3D" id="3.10.350.10">
    <property type="entry name" value="LysM domain"/>
    <property type="match status" value="1"/>
</dbReference>
<reference evidence="3" key="1">
    <citation type="submission" date="2020-05" db="EMBL/GenBank/DDBJ databases">
        <authorList>
            <person name="Chiriac C."/>
            <person name="Salcher M."/>
            <person name="Ghai R."/>
            <person name="Kavagutti S V."/>
        </authorList>
    </citation>
    <scope>NUCLEOTIDE SEQUENCE</scope>
</reference>
<dbReference type="SUPFAM" id="SSF54106">
    <property type="entry name" value="LysM domain"/>
    <property type="match status" value="1"/>
</dbReference>
<keyword evidence="1" id="KW-0812">Transmembrane</keyword>
<dbReference type="InterPro" id="IPR018392">
    <property type="entry name" value="LysM"/>
</dbReference>
<gene>
    <name evidence="3" type="ORF">UFOPK4237_01620</name>
</gene>
<dbReference type="PROSITE" id="PS51782">
    <property type="entry name" value="LYSM"/>
    <property type="match status" value="1"/>
</dbReference>
<organism evidence="3">
    <name type="scientific">freshwater metagenome</name>
    <dbReference type="NCBI Taxonomy" id="449393"/>
    <lineage>
        <taxon>unclassified sequences</taxon>
        <taxon>metagenomes</taxon>
        <taxon>ecological metagenomes</taxon>
    </lineage>
</organism>
<dbReference type="Pfam" id="PF01476">
    <property type="entry name" value="LysM"/>
    <property type="match status" value="1"/>
</dbReference>
<keyword evidence="1" id="KW-0472">Membrane</keyword>
<proteinExistence type="predicted"/>